<gene>
    <name evidence="2" type="primary">HaOG209024</name>
    <name evidence="2" type="ORF">B5X24_HaOG209024</name>
</gene>
<evidence type="ECO:0000313" key="2">
    <source>
        <dbReference type="EMBL" id="PZC73650.1"/>
    </source>
</evidence>
<accession>A0A2W1BLR6</accession>
<keyword evidence="3" id="KW-1185">Reference proteome</keyword>
<evidence type="ECO:0000259" key="1">
    <source>
        <dbReference type="Pfam" id="PF05699"/>
    </source>
</evidence>
<proteinExistence type="predicted"/>
<sequence>MWRSEPSRPSNPKNNALKEMELVDVIKISEMQFYPSVKTALAILLTQPCTTCTIERSFSTVVLNRWSAKLSCATWLYVRYLTLFLSTYLCERGGFRMDVNRVCRT</sequence>
<dbReference type="GO" id="GO:0046983">
    <property type="term" value="F:protein dimerization activity"/>
    <property type="evidence" value="ECO:0007669"/>
    <property type="project" value="InterPro"/>
</dbReference>
<dbReference type="EMBL" id="KZ150094">
    <property type="protein sequence ID" value="PZC73650.1"/>
    <property type="molecule type" value="Genomic_DNA"/>
</dbReference>
<protein>
    <recommendedName>
        <fullName evidence="1">HAT C-terminal dimerisation domain-containing protein</fullName>
    </recommendedName>
</protein>
<dbReference type="Pfam" id="PF05699">
    <property type="entry name" value="Dimer_Tnp_hAT"/>
    <property type="match status" value="1"/>
</dbReference>
<evidence type="ECO:0000313" key="3">
    <source>
        <dbReference type="Proteomes" id="UP000249218"/>
    </source>
</evidence>
<name>A0A2W1BLR6_HELAM</name>
<organism evidence="2 3">
    <name type="scientific">Helicoverpa armigera</name>
    <name type="common">Cotton bollworm</name>
    <name type="synonym">Heliothis armigera</name>
    <dbReference type="NCBI Taxonomy" id="29058"/>
    <lineage>
        <taxon>Eukaryota</taxon>
        <taxon>Metazoa</taxon>
        <taxon>Ecdysozoa</taxon>
        <taxon>Arthropoda</taxon>
        <taxon>Hexapoda</taxon>
        <taxon>Insecta</taxon>
        <taxon>Pterygota</taxon>
        <taxon>Neoptera</taxon>
        <taxon>Endopterygota</taxon>
        <taxon>Lepidoptera</taxon>
        <taxon>Glossata</taxon>
        <taxon>Ditrysia</taxon>
        <taxon>Noctuoidea</taxon>
        <taxon>Noctuidae</taxon>
        <taxon>Heliothinae</taxon>
        <taxon>Helicoverpa</taxon>
    </lineage>
</organism>
<dbReference type="InterPro" id="IPR008906">
    <property type="entry name" value="HATC_C_dom"/>
</dbReference>
<dbReference type="Proteomes" id="UP000249218">
    <property type="component" value="Unassembled WGS sequence"/>
</dbReference>
<reference evidence="2 3" key="1">
    <citation type="journal article" date="2017" name="BMC Biol.">
        <title>Genomic innovations, transcriptional plasticity and gene loss underlying the evolution and divergence of two highly polyphagous and invasive Helicoverpa pest species.</title>
        <authorList>
            <person name="Pearce S.L."/>
            <person name="Clarke D.F."/>
            <person name="East P.D."/>
            <person name="Elfekih S."/>
            <person name="Gordon K.H."/>
            <person name="Jermiin L.S."/>
            <person name="McGaughran A."/>
            <person name="Oakeshott J.G."/>
            <person name="Papanikolaou A."/>
            <person name="Perera O.P."/>
            <person name="Rane R.V."/>
            <person name="Richards S."/>
            <person name="Tay W.T."/>
            <person name="Walsh T.K."/>
            <person name="Anderson A."/>
            <person name="Anderson C.J."/>
            <person name="Asgari S."/>
            <person name="Board P.G."/>
            <person name="Bretschneider A."/>
            <person name="Campbell P.M."/>
            <person name="Chertemps T."/>
            <person name="Christeller J.T."/>
            <person name="Coppin C.W."/>
            <person name="Downes S.J."/>
            <person name="Duan G."/>
            <person name="Farnsworth C.A."/>
            <person name="Good R.T."/>
            <person name="Han L.B."/>
            <person name="Han Y.C."/>
            <person name="Hatje K."/>
            <person name="Horne I."/>
            <person name="Huang Y.P."/>
            <person name="Hughes D.S."/>
            <person name="Jacquin-Joly E."/>
            <person name="James W."/>
            <person name="Jhangiani S."/>
            <person name="Kollmar M."/>
            <person name="Kuwar S.S."/>
            <person name="Li S."/>
            <person name="Liu N.Y."/>
            <person name="Maibeche M.T."/>
            <person name="Miller J.R."/>
            <person name="Montagne N."/>
            <person name="Perry T."/>
            <person name="Qu J."/>
            <person name="Song S.V."/>
            <person name="Sutton G.G."/>
            <person name="Vogel H."/>
            <person name="Walenz B.P."/>
            <person name="Xu W."/>
            <person name="Zhang H.J."/>
            <person name="Zou Z."/>
            <person name="Batterham P."/>
            <person name="Edwards O.R."/>
            <person name="Feyereisen R."/>
            <person name="Gibbs R.A."/>
            <person name="Heckel D.G."/>
            <person name="McGrath A."/>
            <person name="Robin C."/>
            <person name="Scherer S.E."/>
            <person name="Worley K.C."/>
            <person name="Wu Y.D."/>
        </authorList>
    </citation>
    <scope>NUCLEOTIDE SEQUENCE [LARGE SCALE GENOMIC DNA]</scope>
    <source>
        <strain evidence="2">Harm_GR_Male_#8</strain>
        <tissue evidence="2">Whole organism</tissue>
    </source>
</reference>
<dbReference type="AlphaFoldDB" id="A0A2W1BLR6"/>
<feature type="domain" description="HAT C-terminal dimerisation" evidence="1">
    <location>
        <begin position="15"/>
        <end position="61"/>
    </location>
</feature>